<evidence type="ECO:0000313" key="2">
    <source>
        <dbReference type="Proteomes" id="UP000199467"/>
    </source>
</evidence>
<reference evidence="2" key="1">
    <citation type="submission" date="2016-10" db="EMBL/GenBank/DDBJ databases">
        <authorList>
            <person name="Varghese N."/>
            <person name="Submissions S."/>
        </authorList>
    </citation>
    <scope>NUCLEOTIDE SEQUENCE [LARGE SCALE GENOMIC DNA]</scope>
    <source>
        <strain evidence="2">DSM 26382</strain>
    </source>
</reference>
<dbReference type="Proteomes" id="UP000199467">
    <property type="component" value="Unassembled WGS sequence"/>
</dbReference>
<sequence length="143" mass="15631">MTLNHLPADIRGELQYRNALCWVLANKVTRATAIAEALSITDQEAKQLLERMERDEVVAVPIFTGGAHSLLASSQDELPDFYGTDALLPAATLLRIANHLAGQDSEESVSLLRELFALKPGMLDKQRLYANATSIPVQADTSQ</sequence>
<evidence type="ECO:0000313" key="1">
    <source>
        <dbReference type="EMBL" id="SDC87189.1"/>
    </source>
</evidence>
<dbReference type="EMBL" id="FMZQ01000007">
    <property type="protein sequence ID" value="SDC87189.1"/>
    <property type="molecule type" value="Genomic_DNA"/>
</dbReference>
<keyword evidence="2" id="KW-1185">Reference proteome</keyword>
<name>A0A1G6Q4C3_9GAMM</name>
<protein>
    <submittedName>
        <fullName evidence="1">Uncharacterized protein</fullName>
    </submittedName>
</protein>
<dbReference type="AlphaFoldDB" id="A0A1G6Q4C3"/>
<gene>
    <name evidence="1" type="ORF">SAMN05216576_107248</name>
</gene>
<organism evidence="1 2">
    <name type="scientific">Ectopseudomonas chengduensis</name>
    <dbReference type="NCBI Taxonomy" id="489632"/>
    <lineage>
        <taxon>Bacteria</taxon>
        <taxon>Pseudomonadati</taxon>
        <taxon>Pseudomonadota</taxon>
        <taxon>Gammaproteobacteria</taxon>
        <taxon>Pseudomonadales</taxon>
        <taxon>Pseudomonadaceae</taxon>
        <taxon>Ectopseudomonas</taxon>
    </lineage>
</organism>
<dbReference type="RefSeq" id="WP_050412943.1">
    <property type="nucleotide sequence ID" value="NZ_FMZQ01000007.1"/>
</dbReference>
<proteinExistence type="predicted"/>
<accession>A0A1G6Q4C3</accession>